<name>A0A140KMV5_9BASI</name>
<gene>
    <name evidence="2" type="ORF">SPSC_03446</name>
</gene>
<feature type="region of interest" description="Disordered" evidence="1">
    <location>
        <begin position="126"/>
        <end position="155"/>
    </location>
</feature>
<evidence type="ECO:0000256" key="1">
    <source>
        <dbReference type="SAM" id="MobiDB-lite"/>
    </source>
</evidence>
<accession>A0A140KMV5</accession>
<evidence type="ECO:0000313" key="2">
    <source>
        <dbReference type="EMBL" id="CDR87594.1"/>
    </source>
</evidence>
<organism evidence="2">
    <name type="scientific">Sporisorium scitamineum</name>
    <dbReference type="NCBI Taxonomy" id="49012"/>
    <lineage>
        <taxon>Eukaryota</taxon>
        <taxon>Fungi</taxon>
        <taxon>Dikarya</taxon>
        <taxon>Basidiomycota</taxon>
        <taxon>Ustilaginomycotina</taxon>
        <taxon>Ustilaginomycetes</taxon>
        <taxon>Ustilaginales</taxon>
        <taxon>Ustilaginaceae</taxon>
        <taxon>Sporisorium</taxon>
    </lineage>
</organism>
<reference evidence="2" key="1">
    <citation type="submission" date="2014-06" db="EMBL/GenBank/DDBJ databases">
        <authorList>
            <person name="Ju J."/>
            <person name="Zhang J."/>
        </authorList>
    </citation>
    <scope>NUCLEOTIDE SEQUENCE</scope>
    <source>
        <strain evidence="2">SscI8</strain>
    </source>
</reference>
<dbReference type="AlphaFoldDB" id="A0A140KMV5"/>
<protein>
    <submittedName>
        <fullName evidence="2">Uncharacterized protein</fullName>
    </submittedName>
</protein>
<dbReference type="EMBL" id="LK056667">
    <property type="protein sequence ID" value="CDR87594.1"/>
    <property type="molecule type" value="Genomic_DNA"/>
</dbReference>
<proteinExistence type="predicted"/>
<sequence length="176" mass="20377">MAFNSATQLRTPSFLTRLRLRSNATWLNFTKRLSSWLKLARSLERVAMHLLGGKRALHNTLKRRRFPLGNTLDMPMSWYQLRTGNEKLLSLQHQAGVFRAGWENSIKVTRLLGIAPVGSACQSKLMQREDSRRRGWQRPARASVHRQERAKIRTRTSRSSQTAYFLLNSQPERMTG</sequence>